<proteinExistence type="predicted"/>
<accession>A0ABQ5MRQ1</accession>
<dbReference type="Proteomes" id="UP001209654">
    <property type="component" value="Unassembled WGS sequence"/>
</dbReference>
<evidence type="ECO:0000313" key="3">
    <source>
        <dbReference type="Proteomes" id="UP001209654"/>
    </source>
</evidence>
<feature type="region of interest" description="Disordered" evidence="1">
    <location>
        <begin position="18"/>
        <end position="52"/>
    </location>
</feature>
<comment type="caution">
    <text evidence="2">The sequence shown here is derived from an EMBL/GenBank/DDBJ whole genome shotgun (WGS) entry which is preliminary data.</text>
</comment>
<organism evidence="2 3">
    <name type="scientific">Arthrobacter mangrovi</name>
    <dbReference type="NCBI Taxonomy" id="2966350"/>
    <lineage>
        <taxon>Bacteria</taxon>
        <taxon>Bacillati</taxon>
        <taxon>Actinomycetota</taxon>
        <taxon>Actinomycetes</taxon>
        <taxon>Micrococcales</taxon>
        <taxon>Micrococcaceae</taxon>
        <taxon>Arthrobacter</taxon>
    </lineage>
</organism>
<name>A0ABQ5MRQ1_9MICC</name>
<protein>
    <submittedName>
        <fullName evidence="2">Uncharacterized protein</fullName>
    </submittedName>
</protein>
<keyword evidence="3" id="KW-1185">Reference proteome</keyword>
<gene>
    <name evidence="2" type="ORF">AHIS1636_07410</name>
</gene>
<evidence type="ECO:0000313" key="2">
    <source>
        <dbReference type="EMBL" id="GLB66302.1"/>
    </source>
</evidence>
<evidence type="ECO:0000256" key="1">
    <source>
        <dbReference type="SAM" id="MobiDB-lite"/>
    </source>
</evidence>
<dbReference type="EMBL" id="BRVS01000003">
    <property type="protein sequence ID" value="GLB66302.1"/>
    <property type="molecule type" value="Genomic_DNA"/>
</dbReference>
<sequence length="149" mass="15649">MDGCSRAEVAFDGAAINFTPKGSVEGTPLQSQGHARGIRVQPGTPPGRAAAEIDDDGTKAVRRDGQTQQAGLVILLPAANAGTLRRLPGRPDRIHSSAFGKPATNRAGRIGQGGYWTATASETMSIRQPVSLAARRAFWPSLPMASDSW</sequence>
<reference evidence="2 3" key="1">
    <citation type="journal article" date="2023" name="Int. J. Syst. Evol. Microbiol.">
        <title>Arthrobacter mangrovi sp. nov., an actinobacterium isolated from the rhizosphere of a mangrove.</title>
        <authorList>
            <person name="Hamada M."/>
            <person name="Saitou S."/>
            <person name="Enomoto N."/>
            <person name="Nanri K."/>
            <person name="Hidaka K."/>
            <person name="Miura T."/>
            <person name="Tamura T."/>
        </authorList>
    </citation>
    <scope>NUCLEOTIDE SEQUENCE [LARGE SCALE GENOMIC DNA]</scope>
    <source>
        <strain evidence="2 3">NBRC 112813</strain>
    </source>
</reference>